<dbReference type="InterPro" id="IPR027417">
    <property type="entry name" value="P-loop_NTPase"/>
</dbReference>
<keyword evidence="1" id="KW-1133">Transmembrane helix</keyword>
<keyword evidence="1" id="KW-0812">Transmembrane</keyword>
<reference evidence="3 4" key="1">
    <citation type="submission" date="2018-02" db="EMBL/GenBank/DDBJ databases">
        <title>Genomic Encyclopedia of Archaeal and Bacterial Type Strains, Phase II (KMG-II): from individual species to whole genera.</title>
        <authorList>
            <person name="Goeker M."/>
        </authorList>
    </citation>
    <scope>NUCLEOTIDE SEQUENCE [LARGE SCALE GENOMIC DNA]</scope>
    <source>
        <strain evidence="3 4">YU 961-1</strain>
    </source>
</reference>
<name>A0A2S6GQK9_9PSEU</name>
<dbReference type="OrthoDB" id="419933at2"/>
<dbReference type="InterPro" id="IPR054567">
    <property type="entry name" value="NNH7"/>
</dbReference>
<accession>A0A2S6GQK9</accession>
<dbReference type="Pfam" id="PF22738">
    <property type="entry name" value="NNH7"/>
    <property type="match status" value="1"/>
</dbReference>
<protein>
    <recommendedName>
        <fullName evidence="2">NACHT N-terminal Helical domain-containing protein</fullName>
    </recommendedName>
</protein>
<dbReference type="AlphaFoldDB" id="A0A2S6GQK9"/>
<evidence type="ECO:0000313" key="3">
    <source>
        <dbReference type="EMBL" id="PPK67480.1"/>
    </source>
</evidence>
<sequence length="1059" mass="117149">MSKDPALTYEGALRILGRHEPKGLKAVDLALGVGIIGAGVASLFAPAAAAALFASVWSWVDQKNEAMGLVRAAIDKVSGRAKNLNGVERRELILAAHSTLVVTSYFEALRESLGEERFKALELTDAEMRALAEPSARVLYQAEIPVPSASAGFVENQGRVEDWLTALDFRVREFIDGLAVNEHTHHRLYKSVVVRAGVRYQSHYLRLAATVPEFLAWASFGEHAATRSSIRDLRADFEIALIGQTDALARIESMLALSAPADPAGDARATVHTGNRAELREQIIPESAAAKYGSFVVFPTVDRLFVNPRYRFAVYGPDAQPSAEKWWGDREVQHDLDLRLVAHLTSAEAARRPLLILGHPGAGKSLLTKVLAARLSTPSYTVVRVPLRHVGGDLPVYDQIQQALSRSTHARVEWKDLDAQSLDTVRVVLLDGLDELVHQTHTRLNGYLHAVAEFQRCEADLGRPVAVVVTSRTVVADRVEIPNNTPIIKLESFDEDQIAAWLRVWHEANAMEIARDTVGMVPLELALAHQDLTGQPLLLLMMALYVADPLAPGLDGELAPVDLYERLLRHFAEREATKSPTGLAAREVAKRVDDHLDRLAIVALAMFNRGRQDITAEELHADIAALEKTKDLPIDTGQRVLGEFFFVHTSEARFGSTESPQRRHEFLHATFSEYLVANRVVEELVDVMRVASAGRRGMRKPDDDLLFALLSHEVLQSRANIVGFARDLLARLDETDRILVADVLGALIAEYRDRHGSDEYQDYRPRSADQVRALAAYSANLVLLCIALEPDGVRLAALWPDQADPLVPWRAMLSLWRAGLAPESWLVMLAALHNEGGVVHATSDYLVSEAINHADLAGDLHTHQLLRLGGELFSDYARRDARGGFRSVGLATEMVVSLVRQRPVALSRADTGALRLGGDDPPVDLGMLVQRTLVSGALVQTFESVVEMVRYLFLVRPGEYIDRYALAASLLAHPRILSKIPDVENQLLDVADRGILLMLRLGNSSLEEDEQELIDQVRAKYEARWGVAEAVIDERTLKAMRSVLDAHRWPRRPESRDLP</sequence>
<feature type="transmembrane region" description="Helical" evidence="1">
    <location>
        <begin position="29"/>
        <end position="60"/>
    </location>
</feature>
<comment type="caution">
    <text evidence="3">The sequence shown here is derived from an EMBL/GenBank/DDBJ whole genome shotgun (WGS) entry which is preliminary data.</text>
</comment>
<evidence type="ECO:0000256" key="1">
    <source>
        <dbReference type="SAM" id="Phobius"/>
    </source>
</evidence>
<gene>
    <name evidence="3" type="ORF">CLV40_107144</name>
</gene>
<dbReference type="RefSeq" id="WP_104479593.1">
    <property type="nucleotide sequence ID" value="NZ_CP154825.1"/>
</dbReference>
<dbReference type="SUPFAM" id="SSF52540">
    <property type="entry name" value="P-loop containing nucleoside triphosphate hydrolases"/>
    <property type="match status" value="1"/>
</dbReference>
<keyword evidence="1" id="KW-0472">Membrane</keyword>
<dbReference type="Proteomes" id="UP000239203">
    <property type="component" value="Unassembled WGS sequence"/>
</dbReference>
<feature type="domain" description="NACHT N-terminal Helical" evidence="2">
    <location>
        <begin position="5"/>
        <end position="222"/>
    </location>
</feature>
<organism evidence="3 4">
    <name type="scientific">Actinokineospora auranticolor</name>
    <dbReference type="NCBI Taxonomy" id="155976"/>
    <lineage>
        <taxon>Bacteria</taxon>
        <taxon>Bacillati</taxon>
        <taxon>Actinomycetota</taxon>
        <taxon>Actinomycetes</taxon>
        <taxon>Pseudonocardiales</taxon>
        <taxon>Pseudonocardiaceae</taxon>
        <taxon>Actinokineospora</taxon>
    </lineage>
</organism>
<dbReference type="Gene3D" id="3.40.50.300">
    <property type="entry name" value="P-loop containing nucleotide triphosphate hydrolases"/>
    <property type="match status" value="1"/>
</dbReference>
<evidence type="ECO:0000313" key="4">
    <source>
        <dbReference type="Proteomes" id="UP000239203"/>
    </source>
</evidence>
<keyword evidence="4" id="KW-1185">Reference proteome</keyword>
<evidence type="ECO:0000259" key="2">
    <source>
        <dbReference type="Pfam" id="PF22738"/>
    </source>
</evidence>
<proteinExistence type="predicted"/>
<dbReference type="EMBL" id="PTIX01000007">
    <property type="protein sequence ID" value="PPK67480.1"/>
    <property type="molecule type" value="Genomic_DNA"/>
</dbReference>